<reference evidence="4 5" key="1">
    <citation type="journal article" date="2012" name="PLoS ONE">
        <title>Genome sequence and transcriptome analysis of the radioresistant bacterium Deinococcus gobiensis: insights into the extreme environmental adaptations.</title>
        <authorList>
            <person name="Yuan M."/>
            <person name="Chen M."/>
            <person name="Zhang W."/>
            <person name="Lu W."/>
            <person name="Wang J."/>
            <person name="Yang M."/>
            <person name="Zhao P."/>
            <person name="Tang R."/>
            <person name="Li X."/>
            <person name="Hao Y."/>
            <person name="Zhou Z."/>
            <person name="Zhan Y."/>
            <person name="Yu H."/>
            <person name="Teng C."/>
            <person name="Yan Y."/>
            <person name="Ping S."/>
            <person name="Wang Y."/>
            <person name="Lin M."/>
        </authorList>
    </citation>
    <scope>NUCLEOTIDE SEQUENCE [LARGE SCALE GENOMIC DNA]</scope>
    <source>
        <strain evidence="5">DSM 21396 / JCM 16679 / CGMCC 1.7299 / I-0</strain>
        <plasmid evidence="4">P5</plasmid>
    </source>
</reference>
<dbReference type="InterPro" id="IPR051734">
    <property type="entry name" value="VapB_TA_antitoxins"/>
</dbReference>
<comment type="similarity">
    <text evidence="1">Belongs to the VapB family.</text>
</comment>
<dbReference type="InterPro" id="IPR047976">
    <property type="entry name" value="Anti_VapB2-like"/>
</dbReference>
<dbReference type="Proteomes" id="UP000007575">
    <property type="component" value="Plasmid P5"/>
</dbReference>
<dbReference type="Gene3D" id="2.10.260.10">
    <property type="match status" value="1"/>
</dbReference>
<keyword evidence="2" id="KW-0238">DNA-binding</keyword>
<keyword evidence="5" id="KW-1185">Reference proteome</keyword>
<dbReference type="NCBIfam" id="NF040493">
    <property type="entry name" value="TA_anti_VapB"/>
    <property type="match status" value="1"/>
</dbReference>
<name>H8H3T3_DEIGI</name>
<dbReference type="KEGG" id="dgo:DGo_PE0036"/>
<dbReference type="PATRIC" id="fig|745776.4.peg.4058"/>
<dbReference type="PROSITE" id="PS51740">
    <property type="entry name" value="SPOVT_ABRB"/>
    <property type="match status" value="1"/>
</dbReference>
<dbReference type="InterPro" id="IPR037914">
    <property type="entry name" value="SpoVT-AbrB_sf"/>
</dbReference>
<gene>
    <name evidence="4" type="ordered locus">DGo_PE0036</name>
</gene>
<feature type="domain" description="SpoVT-AbrB" evidence="3">
    <location>
        <begin position="4"/>
        <end position="44"/>
    </location>
</feature>
<dbReference type="HOGENOM" id="CLU_162018_2_1_0"/>
<evidence type="ECO:0000313" key="5">
    <source>
        <dbReference type="Proteomes" id="UP000007575"/>
    </source>
</evidence>
<geneLocation type="plasmid" evidence="4 5">
    <name>P5</name>
</geneLocation>
<dbReference type="PANTHER" id="PTHR37550:SF3">
    <property type="entry name" value="ANTITOXIN VAPB1"/>
    <property type="match status" value="1"/>
</dbReference>
<dbReference type="GO" id="GO:0003677">
    <property type="term" value="F:DNA binding"/>
    <property type="evidence" value="ECO:0007669"/>
    <property type="project" value="UniProtKB-UniRule"/>
</dbReference>
<dbReference type="PANTHER" id="PTHR37550">
    <property type="entry name" value="ANTITOXIN VAPB1"/>
    <property type="match status" value="1"/>
</dbReference>
<dbReference type="InterPro" id="IPR007159">
    <property type="entry name" value="SpoVT-AbrB_dom"/>
</dbReference>
<dbReference type="Pfam" id="PF04014">
    <property type="entry name" value="MazE_antitoxin"/>
    <property type="match status" value="1"/>
</dbReference>
<evidence type="ECO:0000256" key="2">
    <source>
        <dbReference type="PROSITE-ProRule" id="PRU01076"/>
    </source>
</evidence>
<organism evidence="4 5">
    <name type="scientific">Deinococcus gobiensis (strain DSM 21396 / JCM 16679 / CGMCC 1.7299 / I-0)</name>
    <dbReference type="NCBI Taxonomy" id="745776"/>
    <lineage>
        <taxon>Bacteria</taxon>
        <taxon>Thermotogati</taxon>
        <taxon>Deinococcota</taxon>
        <taxon>Deinococci</taxon>
        <taxon>Deinococcales</taxon>
        <taxon>Deinococcaceae</taxon>
        <taxon>Deinococcus</taxon>
    </lineage>
</organism>
<evidence type="ECO:0000256" key="1">
    <source>
        <dbReference type="ARBA" id="ARBA00007924"/>
    </source>
</evidence>
<dbReference type="RefSeq" id="WP_014695822.1">
    <property type="nucleotide sequence ID" value="NC_017806.1"/>
</dbReference>
<dbReference type="AlphaFoldDB" id="H8H3T3"/>
<evidence type="ECO:0000259" key="3">
    <source>
        <dbReference type="PROSITE" id="PS51740"/>
    </source>
</evidence>
<protein>
    <submittedName>
        <fullName evidence="4">Virulence protein, putative</fullName>
    </submittedName>
</protein>
<dbReference type="SUPFAM" id="SSF89447">
    <property type="entry name" value="AbrB/MazE/MraZ-like"/>
    <property type="match status" value="1"/>
</dbReference>
<evidence type="ECO:0000313" key="4">
    <source>
        <dbReference type="EMBL" id="AFD28180.1"/>
    </source>
</evidence>
<sequence length="78" mass="8583">MVTVKVFQSGNSQAVRLPRELRLEVSELQVTRRGDVLILRPVALGTSLVGAFDALAQVGDDFLPEGRQQGSEQEREAF</sequence>
<dbReference type="OrthoDB" id="9810009at2"/>
<dbReference type="EMBL" id="CP002196">
    <property type="protein sequence ID" value="AFD28180.1"/>
    <property type="molecule type" value="Genomic_DNA"/>
</dbReference>
<accession>H8H3T3</accession>
<keyword evidence="4" id="KW-0614">Plasmid</keyword>
<proteinExistence type="inferred from homology"/>